<dbReference type="PROSITE" id="PS50110">
    <property type="entry name" value="RESPONSE_REGULATORY"/>
    <property type="match status" value="2"/>
</dbReference>
<dbReference type="Gene3D" id="3.40.50.2300">
    <property type="match status" value="2"/>
</dbReference>
<feature type="domain" description="Response regulatory" evidence="4">
    <location>
        <begin position="146"/>
        <end position="268"/>
    </location>
</feature>
<feature type="domain" description="PAC" evidence="6">
    <location>
        <begin position="648"/>
        <end position="700"/>
    </location>
</feature>
<dbReference type="InterPro" id="IPR001633">
    <property type="entry name" value="EAL_dom"/>
</dbReference>
<dbReference type="PANTHER" id="PTHR44757:SF2">
    <property type="entry name" value="BIOFILM ARCHITECTURE MAINTENANCE PROTEIN MBAA"/>
    <property type="match status" value="1"/>
</dbReference>
<dbReference type="InterPro" id="IPR001610">
    <property type="entry name" value="PAC"/>
</dbReference>
<dbReference type="InterPro" id="IPR035965">
    <property type="entry name" value="PAS-like_dom_sf"/>
</dbReference>
<dbReference type="EMBL" id="CP141259">
    <property type="protein sequence ID" value="WRL46495.1"/>
    <property type="molecule type" value="Genomic_DNA"/>
</dbReference>
<dbReference type="InterPro" id="IPR052155">
    <property type="entry name" value="Biofilm_reg_signaling"/>
</dbReference>
<organism evidence="9 10">
    <name type="scientific">Aromatoleum evansii</name>
    <name type="common">Azoarcus evansii</name>
    <dbReference type="NCBI Taxonomy" id="59406"/>
    <lineage>
        <taxon>Bacteria</taxon>
        <taxon>Pseudomonadati</taxon>
        <taxon>Pseudomonadota</taxon>
        <taxon>Betaproteobacteria</taxon>
        <taxon>Rhodocyclales</taxon>
        <taxon>Rhodocyclaceae</taxon>
        <taxon>Aromatoleum</taxon>
    </lineage>
</organism>
<feature type="domain" description="PAC" evidence="6">
    <location>
        <begin position="360"/>
        <end position="412"/>
    </location>
</feature>
<proteinExistence type="predicted"/>
<accession>A0ABZ1AKV1</accession>
<dbReference type="Pfam" id="PF00990">
    <property type="entry name" value="GGDEF"/>
    <property type="match status" value="1"/>
</dbReference>
<dbReference type="InterPro" id="IPR029787">
    <property type="entry name" value="Nucleotide_cyclase"/>
</dbReference>
<dbReference type="SMART" id="SM00052">
    <property type="entry name" value="EAL"/>
    <property type="match status" value="1"/>
</dbReference>
<dbReference type="Gene3D" id="3.20.20.450">
    <property type="entry name" value="EAL domain"/>
    <property type="match status" value="1"/>
</dbReference>
<dbReference type="Pfam" id="PF08447">
    <property type="entry name" value="PAS_3"/>
    <property type="match status" value="1"/>
</dbReference>
<dbReference type="Pfam" id="PF00563">
    <property type="entry name" value="EAL"/>
    <property type="match status" value="1"/>
</dbReference>
<feature type="domain" description="Response regulatory" evidence="4">
    <location>
        <begin position="13"/>
        <end position="130"/>
    </location>
</feature>
<dbReference type="InterPro" id="IPR001789">
    <property type="entry name" value="Sig_transdc_resp-reg_receiver"/>
</dbReference>
<feature type="modified residue" description="4-aspartylphosphate" evidence="3">
    <location>
        <position position="202"/>
    </location>
</feature>
<evidence type="ECO:0000259" key="7">
    <source>
        <dbReference type="PROSITE" id="PS50883"/>
    </source>
</evidence>
<evidence type="ECO:0000259" key="6">
    <source>
        <dbReference type="PROSITE" id="PS50113"/>
    </source>
</evidence>
<dbReference type="CDD" id="cd00156">
    <property type="entry name" value="REC"/>
    <property type="match status" value="1"/>
</dbReference>
<dbReference type="InterPro" id="IPR043128">
    <property type="entry name" value="Rev_trsase/Diguanyl_cyclase"/>
</dbReference>
<protein>
    <submittedName>
        <fullName evidence="9">EAL domain-containing protein</fullName>
    </submittedName>
</protein>
<dbReference type="SUPFAM" id="SSF141868">
    <property type="entry name" value="EAL domain-like"/>
    <property type="match status" value="1"/>
</dbReference>
<name>A0ABZ1AKV1_AROEV</name>
<dbReference type="InterPro" id="IPR000160">
    <property type="entry name" value="GGDEF_dom"/>
</dbReference>
<dbReference type="PROSITE" id="PS50887">
    <property type="entry name" value="GGDEF"/>
    <property type="match status" value="1"/>
</dbReference>
<dbReference type="RefSeq" id="WP_407279297.1">
    <property type="nucleotide sequence ID" value="NZ_CP141259.1"/>
</dbReference>
<gene>
    <name evidence="9" type="ORF">U5817_00195</name>
</gene>
<dbReference type="Proteomes" id="UP001626593">
    <property type="component" value="Chromosome"/>
</dbReference>
<keyword evidence="10" id="KW-1185">Reference proteome</keyword>
<keyword evidence="1" id="KW-0808">Transferase</keyword>
<dbReference type="SMART" id="SM00267">
    <property type="entry name" value="GGDEF"/>
    <property type="match status" value="1"/>
</dbReference>
<dbReference type="SUPFAM" id="SSF55785">
    <property type="entry name" value="PYP-like sensor domain (PAS domain)"/>
    <property type="match status" value="2"/>
</dbReference>
<dbReference type="InterPro" id="IPR003018">
    <property type="entry name" value="GAF"/>
</dbReference>
<dbReference type="PROSITE" id="PS50883">
    <property type="entry name" value="EAL"/>
    <property type="match status" value="1"/>
</dbReference>
<feature type="modified residue" description="4-aspartylphosphate" evidence="3">
    <location>
        <position position="65"/>
    </location>
</feature>
<evidence type="ECO:0000313" key="10">
    <source>
        <dbReference type="Proteomes" id="UP001626593"/>
    </source>
</evidence>
<dbReference type="InterPro" id="IPR000700">
    <property type="entry name" value="PAS-assoc_C"/>
</dbReference>
<dbReference type="Gene3D" id="3.30.70.270">
    <property type="match status" value="1"/>
</dbReference>
<dbReference type="Gene3D" id="3.30.450.20">
    <property type="entry name" value="PAS domain"/>
    <property type="match status" value="2"/>
</dbReference>
<dbReference type="NCBIfam" id="TIGR00229">
    <property type="entry name" value="sensory_box"/>
    <property type="match status" value="2"/>
</dbReference>
<feature type="domain" description="EAL" evidence="7">
    <location>
        <begin position="875"/>
        <end position="1129"/>
    </location>
</feature>
<dbReference type="CDD" id="cd00130">
    <property type="entry name" value="PAS"/>
    <property type="match status" value="2"/>
</dbReference>
<evidence type="ECO:0000256" key="3">
    <source>
        <dbReference type="PROSITE-ProRule" id="PRU00169"/>
    </source>
</evidence>
<dbReference type="InterPro" id="IPR000014">
    <property type="entry name" value="PAS"/>
</dbReference>
<feature type="domain" description="GGDEF" evidence="8">
    <location>
        <begin position="732"/>
        <end position="866"/>
    </location>
</feature>
<dbReference type="NCBIfam" id="TIGR00254">
    <property type="entry name" value="GGDEF"/>
    <property type="match status" value="1"/>
</dbReference>
<evidence type="ECO:0000259" key="8">
    <source>
        <dbReference type="PROSITE" id="PS50887"/>
    </source>
</evidence>
<evidence type="ECO:0000256" key="2">
    <source>
        <dbReference type="ARBA" id="ARBA00022777"/>
    </source>
</evidence>
<dbReference type="SUPFAM" id="SSF55781">
    <property type="entry name" value="GAF domain-like"/>
    <property type="match status" value="1"/>
</dbReference>
<dbReference type="Gene3D" id="3.30.450.40">
    <property type="match status" value="1"/>
</dbReference>
<evidence type="ECO:0000259" key="4">
    <source>
        <dbReference type="PROSITE" id="PS50110"/>
    </source>
</evidence>
<keyword evidence="3" id="KW-0597">Phosphoprotein</keyword>
<dbReference type="SMART" id="SM00448">
    <property type="entry name" value="REC"/>
    <property type="match status" value="2"/>
</dbReference>
<evidence type="ECO:0000313" key="9">
    <source>
        <dbReference type="EMBL" id="WRL46495.1"/>
    </source>
</evidence>
<dbReference type="InterPro" id="IPR013655">
    <property type="entry name" value="PAS_fold_3"/>
</dbReference>
<dbReference type="InterPro" id="IPR029016">
    <property type="entry name" value="GAF-like_dom_sf"/>
</dbReference>
<dbReference type="CDD" id="cd01949">
    <property type="entry name" value="GGDEF"/>
    <property type="match status" value="1"/>
</dbReference>
<feature type="domain" description="PAS" evidence="5">
    <location>
        <begin position="575"/>
        <end position="620"/>
    </location>
</feature>
<evidence type="ECO:0000256" key="1">
    <source>
        <dbReference type="ARBA" id="ARBA00022679"/>
    </source>
</evidence>
<evidence type="ECO:0000259" key="5">
    <source>
        <dbReference type="PROSITE" id="PS50112"/>
    </source>
</evidence>
<dbReference type="PROSITE" id="PS50112">
    <property type="entry name" value="PAS"/>
    <property type="match status" value="1"/>
</dbReference>
<dbReference type="SMART" id="SM00091">
    <property type="entry name" value="PAS"/>
    <property type="match status" value="2"/>
</dbReference>
<dbReference type="Pfam" id="PF13185">
    <property type="entry name" value="GAF_2"/>
    <property type="match status" value="1"/>
</dbReference>
<dbReference type="Pfam" id="PF13426">
    <property type="entry name" value="PAS_9"/>
    <property type="match status" value="1"/>
</dbReference>
<reference evidence="9 10" key="1">
    <citation type="submission" date="2023-12" db="EMBL/GenBank/DDBJ databases">
        <title>A. evansii MAY27, complete genome.</title>
        <authorList>
            <person name="Wang Y."/>
        </authorList>
    </citation>
    <scope>NUCLEOTIDE SEQUENCE [LARGE SCALE GENOMIC DNA]</scope>
    <source>
        <strain evidence="9 10">MAY27</strain>
    </source>
</reference>
<dbReference type="InterPro" id="IPR011006">
    <property type="entry name" value="CheY-like_superfamily"/>
</dbReference>
<dbReference type="SMART" id="SM00065">
    <property type="entry name" value="GAF"/>
    <property type="match status" value="1"/>
</dbReference>
<dbReference type="PANTHER" id="PTHR44757">
    <property type="entry name" value="DIGUANYLATE CYCLASE DGCP"/>
    <property type="match status" value="1"/>
</dbReference>
<dbReference type="Pfam" id="PF00072">
    <property type="entry name" value="Response_reg"/>
    <property type="match status" value="2"/>
</dbReference>
<dbReference type="SMART" id="SM00086">
    <property type="entry name" value="PAC"/>
    <property type="match status" value="2"/>
</dbReference>
<dbReference type="PROSITE" id="PS50113">
    <property type="entry name" value="PAC"/>
    <property type="match status" value="2"/>
</dbReference>
<dbReference type="SUPFAM" id="SSF55073">
    <property type="entry name" value="Nucleotide cyclase"/>
    <property type="match status" value="1"/>
</dbReference>
<dbReference type="InterPro" id="IPR035919">
    <property type="entry name" value="EAL_sf"/>
</dbReference>
<dbReference type="CDD" id="cd01948">
    <property type="entry name" value="EAL"/>
    <property type="match status" value="1"/>
</dbReference>
<dbReference type="SUPFAM" id="SSF52172">
    <property type="entry name" value="CheY-like"/>
    <property type="match status" value="2"/>
</dbReference>
<sequence>MPAERPSELGGLRVLYVEDNAADADLAQRMLARVAPDIVLDVVPAQDAALARLSGPLPYDVLLSDLRLAGGSGLELLAEVRRRQLPLAVVMLTGSGDQVAALAALKAGADGYVVKRGDYLAQLPTTLRTAFARFLAEPGRRLPPLRVLYGEHDNRRATLTRQHLARHVPHIRLDVVPDAAAILAAVPPDPAQPPDFDVLLLDTGIGGMDGLELVRVLREQRGLARPIVLLTGGSGEEVAAQALNSGVSDCIARYEGYLNALPATLEKVREQAELLRERAELRATSAHLSHLMSASPVVLYTLGMHDGSLVATWVSANVERIAGSPLDEVMAPGWWLAHLHPADRKAVLDAQAGLLRDGWLDHEYRFVADDGRVIWIRDQMRVMRTEDEGPLEVVGTWTDITASKKAEQLKAARGSVLNRLVAGDPLAVILEDVAQRLEQLEPEMRASILLLDPVSGRFTQSAAPRMPDYYREAIEQLPPREGMGSCGTAAARGEAVFAADVTTDANWVPFRDIAARVGFRACWSFPFRDAGGSVLGTFAVYFDSPRDADADLVAIIDEFTAITALAVQKVRADDSLRQAAAVIESTRDGVMITDLERRIVSVNRAWCEMTGFSRDQAIGRAPQMLKSGLQNDAFYRGMWEQIMRTGDWQGELWNRRRNGELYPQWLSISTVYDEERRPTHYVGVTTDISKLKQSEAQLEHLAHHDPLTELPNRLLVQSRLEHGIERAARQDGHIGVLFIDLDRFKTINDSLGHRAGDEALIAIAQRLRGCLQQDDTLARWGGDEFLVILENLTKPDEAAHAAQTLIDQLREPLQLADGQPVYVGASIGVSMYPQDARTAAVLIQHADTALNQAKAQGRNTYRFFTDAMSVEAQRHLNLERRLRHALEHERFVLHYQPQVDIASGRIVGCEALLRWNDADEGLVPPGRFIPFAEESGLIVPIGEWALHSACLQARRWADAGLPPLQVSVNLSARQLWQAELPDRIAAILKDTGLPPQALELELTESMIMGHEAQAVERLGQLRSMGLRLAIDDFGTGYSSLSYLKNLPIEVLKIDQSFVRNIPQDRNDMEIAGGIIALARKLNLAVTAEGVETAAQLAFLAGQGCDKYQGYLFSRPLPAGEFEKLLRARQ</sequence>
<keyword evidence="2" id="KW-0418">Kinase</keyword>